<dbReference type="Gene3D" id="1.10.1040.10">
    <property type="entry name" value="N-(1-d-carboxylethyl)-l-norvaline Dehydrogenase, domain 2"/>
    <property type="match status" value="1"/>
</dbReference>
<evidence type="ECO:0000256" key="7">
    <source>
        <dbReference type="ARBA" id="ARBA00023002"/>
    </source>
</evidence>
<evidence type="ECO:0000256" key="1">
    <source>
        <dbReference type="ARBA" id="ARBA00004994"/>
    </source>
</evidence>
<dbReference type="PANTHER" id="PTHR43765:SF2">
    <property type="entry name" value="2-DEHYDROPANTOATE 2-REDUCTASE"/>
    <property type="match status" value="1"/>
</dbReference>
<feature type="domain" description="Ketopantoate reductase N-terminal" evidence="10">
    <location>
        <begin position="27"/>
        <end position="177"/>
    </location>
</feature>
<name>A0ABU2ZPI1_9ALTE</name>
<reference evidence="12 13" key="1">
    <citation type="submission" date="2023-09" db="EMBL/GenBank/DDBJ databases">
        <authorList>
            <person name="Rey-Velasco X."/>
        </authorList>
    </citation>
    <scope>NUCLEOTIDE SEQUENCE [LARGE SCALE GENOMIC DNA]</scope>
    <source>
        <strain evidence="12 13">P117</strain>
    </source>
</reference>
<evidence type="ECO:0000256" key="2">
    <source>
        <dbReference type="ARBA" id="ARBA00007870"/>
    </source>
</evidence>
<dbReference type="InterPro" id="IPR050838">
    <property type="entry name" value="Ketopantoate_reductase"/>
</dbReference>
<dbReference type="Gene3D" id="3.40.50.720">
    <property type="entry name" value="NAD(P)-binding Rossmann-like Domain"/>
    <property type="match status" value="1"/>
</dbReference>
<dbReference type="EC" id="1.1.1.169" evidence="3"/>
<evidence type="ECO:0000256" key="3">
    <source>
        <dbReference type="ARBA" id="ARBA00013014"/>
    </source>
</evidence>
<dbReference type="InterPro" id="IPR013752">
    <property type="entry name" value="KPA_reductase"/>
</dbReference>
<sequence length="362" mass="40785">MITGQPNDMPISKLTQNNSIDVSAEHVILGAGLIGCYLGAAFIHASQKVTLIAREKFADQLNNNYSISDYEGNNLVIDSLPKIVSPEDANVLSPPADFLWLTIKCLALESAIKVIKRCVGPNTIIVCCQNGVENHKVIQQAFPDHRVIRAMVPFNVINDEVGHFHRGSEGDFVIEHIDTIGDEVKWLSRQLDSAFLPTQITYDMTALQWAKLQLNLGNAVNALANVPVKTMLTNRLYRKLLAKLMIELLFIVNKKKIKLPKIANLPNKWIPFVLVLPDFLFERVAHKMLEIDPKVRTSMWWDLQQKKLTEIDYLNGLVVSHSKALGGESVFNDYVVKQVKRRERGIDIDSEQILAEITELLK</sequence>
<dbReference type="Pfam" id="PF08546">
    <property type="entry name" value="ApbA_C"/>
    <property type="match status" value="1"/>
</dbReference>
<evidence type="ECO:0000313" key="12">
    <source>
        <dbReference type="EMBL" id="MDT0594176.1"/>
    </source>
</evidence>
<keyword evidence="13" id="KW-1185">Reference proteome</keyword>
<dbReference type="Proteomes" id="UP001253545">
    <property type="component" value="Unassembled WGS sequence"/>
</dbReference>
<dbReference type="InterPro" id="IPR013328">
    <property type="entry name" value="6PGD_dom2"/>
</dbReference>
<comment type="similarity">
    <text evidence="2">Belongs to the ketopantoate reductase family.</text>
</comment>
<dbReference type="InterPro" id="IPR036291">
    <property type="entry name" value="NAD(P)-bd_dom_sf"/>
</dbReference>
<dbReference type="SUPFAM" id="SSF48179">
    <property type="entry name" value="6-phosphogluconate dehydrogenase C-terminal domain-like"/>
    <property type="match status" value="1"/>
</dbReference>
<accession>A0ABU2ZPI1</accession>
<keyword evidence="7 12" id="KW-0560">Oxidoreductase</keyword>
<dbReference type="InterPro" id="IPR008927">
    <property type="entry name" value="6-PGluconate_DH-like_C_sf"/>
</dbReference>
<keyword evidence="6" id="KW-0521">NADP</keyword>
<keyword evidence="5" id="KW-0566">Pantothenate biosynthesis</keyword>
<comment type="caution">
    <text evidence="12">The sequence shown here is derived from an EMBL/GenBank/DDBJ whole genome shotgun (WGS) entry which is preliminary data.</text>
</comment>
<dbReference type="InterPro" id="IPR013332">
    <property type="entry name" value="KPR_N"/>
</dbReference>
<dbReference type="SUPFAM" id="SSF51735">
    <property type="entry name" value="NAD(P)-binding Rossmann-fold domains"/>
    <property type="match status" value="1"/>
</dbReference>
<evidence type="ECO:0000256" key="5">
    <source>
        <dbReference type="ARBA" id="ARBA00022655"/>
    </source>
</evidence>
<dbReference type="EMBL" id="JAVRHX010000001">
    <property type="protein sequence ID" value="MDT0594176.1"/>
    <property type="molecule type" value="Genomic_DNA"/>
</dbReference>
<proteinExistence type="inferred from homology"/>
<gene>
    <name evidence="12" type="ORF">RM552_04900</name>
</gene>
<evidence type="ECO:0000256" key="6">
    <source>
        <dbReference type="ARBA" id="ARBA00022857"/>
    </source>
</evidence>
<dbReference type="PANTHER" id="PTHR43765">
    <property type="entry name" value="2-DEHYDROPANTOATE 2-REDUCTASE-RELATED"/>
    <property type="match status" value="1"/>
</dbReference>
<dbReference type="NCBIfam" id="TIGR00745">
    <property type="entry name" value="apbA_panE"/>
    <property type="match status" value="1"/>
</dbReference>
<evidence type="ECO:0000256" key="8">
    <source>
        <dbReference type="ARBA" id="ARBA00032024"/>
    </source>
</evidence>
<evidence type="ECO:0000259" key="10">
    <source>
        <dbReference type="Pfam" id="PF02558"/>
    </source>
</evidence>
<dbReference type="GO" id="GO:0008677">
    <property type="term" value="F:2-dehydropantoate 2-reductase activity"/>
    <property type="evidence" value="ECO:0007669"/>
    <property type="project" value="UniProtKB-EC"/>
</dbReference>
<dbReference type="Pfam" id="PF02558">
    <property type="entry name" value="ApbA"/>
    <property type="match status" value="1"/>
</dbReference>
<organism evidence="12 13">
    <name type="scientific">Glaciecola petra</name>
    <dbReference type="NCBI Taxonomy" id="3075602"/>
    <lineage>
        <taxon>Bacteria</taxon>
        <taxon>Pseudomonadati</taxon>
        <taxon>Pseudomonadota</taxon>
        <taxon>Gammaproteobacteria</taxon>
        <taxon>Alteromonadales</taxon>
        <taxon>Alteromonadaceae</taxon>
        <taxon>Glaciecola</taxon>
    </lineage>
</organism>
<evidence type="ECO:0000256" key="4">
    <source>
        <dbReference type="ARBA" id="ARBA00019465"/>
    </source>
</evidence>
<evidence type="ECO:0000259" key="11">
    <source>
        <dbReference type="Pfam" id="PF08546"/>
    </source>
</evidence>
<dbReference type="RefSeq" id="WP_311367658.1">
    <property type="nucleotide sequence ID" value="NZ_JAVRHX010000001.1"/>
</dbReference>
<evidence type="ECO:0000256" key="9">
    <source>
        <dbReference type="ARBA" id="ARBA00048793"/>
    </source>
</evidence>
<comment type="pathway">
    <text evidence="1">Cofactor biosynthesis; (R)-pantothenate biosynthesis; (R)-pantoate from 3-methyl-2-oxobutanoate: step 2/2.</text>
</comment>
<comment type="catalytic activity">
    <reaction evidence="9">
        <text>(R)-pantoate + NADP(+) = 2-dehydropantoate + NADPH + H(+)</text>
        <dbReference type="Rhea" id="RHEA:16233"/>
        <dbReference type="ChEBI" id="CHEBI:11561"/>
        <dbReference type="ChEBI" id="CHEBI:15378"/>
        <dbReference type="ChEBI" id="CHEBI:15980"/>
        <dbReference type="ChEBI" id="CHEBI:57783"/>
        <dbReference type="ChEBI" id="CHEBI:58349"/>
        <dbReference type="EC" id="1.1.1.169"/>
    </reaction>
</comment>
<dbReference type="InterPro" id="IPR003710">
    <property type="entry name" value="ApbA"/>
</dbReference>
<feature type="domain" description="Ketopantoate reductase C-terminal" evidence="11">
    <location>
        <begin position="203"/>
        <end position="342"/>
    </location>
</feature>
<evidence type="ECO:0000313" key="13">
    <source>
        <dbReference type="Proteomes" id="UP001253545"/>
    </source>
</evidence>
<protein>
    <recommendedName>
        <fullName evidence="4">2-dehydropantoate 2-reductase</fullName>
        <ecNumber evidence="3">1.1.1.169</ecNumber>
    </recommendedName>
    <alternativeName>
        <fullName evidence="8">Ketopantoate reductase</fullName>
    </alternativeName>
</protein>